<protein>
    <recommendedName>
        <fullName evidence="1">Mycothiol-dependent maleylpyruvate isomerase metal-binding domain-containing protein</fullName>
    </recommendedName>
</protein>
<reference evidence="2 3" key="1">
    <citation type="journal article" date="2012" name="J. Bacteriol.">
        <title>Genome sequence of benzo(a)pyrene-degrading bacterium Novosphingobium pentaromativorans US6-1.</title>
        <authorList>
            <person name="Luo Y.R."/>
            <person name="Kang S.G."/>
            <person name="Kim S.J."/>
            <person name="Kim M.R."/>
            <person name="Li N."/>
            <person name="Lee J.H."/>
            <person name="Kwon K.K."/>
        </authorList>
    </citation>
    <scope>NUCLEOTIDE SEQUENCE [LARGE SCALE GENOMIC DNA]</scope>
    <source>
        <strain evidence="2 3">US6-1</strain>
    </source>
</reference>
<feature type="domain" description="Mycothiol-dependent maleylpyruvate isomerase metal-binding" evidence="1">
    <location>
        <begin position="15"/>
        <end position="152"/>
    </location>
</feature>
<dbReference type="Proteomes" id="UP000004030">
    <property type="component" value="Unassembled WGS sequence"/>
</dbReference>
<dbReference type="AlphaFoldDB" id="G6ECH3"/>
<dbReference type="NCBIfam" id="TIGR03084">
    <property type="entry name" value="TIGR03084 family metal-binding protein"/>
    <property type="match status" value="1"/>
</dbReference>
<dbReference type="InterPro" id="IPR024344">
    <property type="entry name" value="MDMPI_metal-binding"/>
</dbReference>
<gene>
    <name evidence="2" type="ORF">NSU_2044</name>
</gene>
<proteinExistence type="predicted"/>
<evidence type="ECO:0000259" key="1">
    <source>
        <dbReference type="Pfam" id="PF11716"/>
    </source>
</evidence>
<dbReference type="GO" id="GO:0046872">
    <property type="term" value="F:metal ion binding"/>
    <property type="evidence" value="ECO:0007669"/>
    <property type="project" value="InterPro"/>
</dbReference>
<dbReference type="STRING" id="1088721.JI59_09865"/>
<dbReference type="InterPro" id="IPR017518">
    <property type="entry name" value="CHP03084"/>
</dbReference>
<dbReference type="SUPFAM" id="SSF109854">
    <property type="entry name" value="DinB/YfiT-like putative metalloenzymes"/>
    <property type="match status" value="1"/>
</dbReference>
<dbReference type="KEGG" id="npn:JI59_09865"/>
<accession>G6ECH3</accession>
<organism evidence="2 3">
    <name type="scientific">Novosphingobium pentaromativorans US6-1</name>
    <dbReference type="NCBI Taxonomy" id="1088721"/>
    <lineage>
        <taxon>Bacteria</taxon>
        <taxon>Pseudomonadati</taxon>
        <taxon>Pseudomonadota</taxon>
        <taxon>Alphaproteobacteria</taxon>
        <taxon>Sphingomonadales</taxon>
        <taxon>Sphingomonadaceae</taxon>
        <taxon>Novosphingobium</taxon>
    </lineage>
</organism>
<name>G6ECH3_9SPHN</name>
<dbReference type="NCBIfam" id="TIGR03083">
    <property type="entry name" value="maleylpyruvate isomerase family mycothiol-dependent enzyme"/>
    <property type="match status" value="1"/>
</dbReference>
<dbReference type="eggNOG" id="ENOG502Z7S3">
    <property type="taxonomic scope" value="Bacteria"/>
</dbReference>
<dbReference type="InterPro" id="IPR034660">
    <property type="entry name" value="DinB/YfiT-like"/>
</dbReference>
<dbReference type="RefSeq" id="WP_007012959.1">
    <property type="nucleotide sequence ID" value="NZ_AGFM01000029.1"/>
</dbReference>
<dbReference type="EMBL" id="AGFM01000029">
    <property type="protein sequence ID" value="EHJ60884.1"/>
    <property type="molecule type" value="Genomic_DNA"/>
</dbReference>
<evidence type="ECO:0000313" key="3">
    <source>
        <dbReference type="Proteomes" id="UP000004030"/>
    </source>
</evidence>
<dbReference type="OrthoDB" id="113180at2"/>
<dbReference type="PATRIC" id="fig|1088721.3.peg.2023"/>
<evidence type="ECO:0000313" key="2">
    <source>
        <dbReference type="EMBL" id="EHJ60884.1"/>
    </source>
</evidence>
<sequence>MTKRAAIEALCDDLLAECRELDRFVSALSDEDWTAVTPFFAWTVRDQILHLHQVDRFGLVSLAGADDFRALVTEVRARQAEGLELSEQVRREFAGSSHAKVLETWRQGYERICAELRAAADGYRIAWFGPEMGIASFATARLMEVWAHGQDIYDLFGVKREPTDRIRHICEIGVRTFGWSFRNRGLEVPKRPQVMLVAPSGEELRWDGESDEVVSGPALDFAMVVTQRRSPQDTRLVASGPAASQWLDIAQCFAGPPQTPAATGSRPPI</sequence>
<dbReference type="Pfam" id="PF11716">
    <property type="entry name" value="MDMPI_N"/>
    <property type="match status" value="1"/>
</dbReference>
<dbReference type="InterPro" id="IPR017517">
    <property type="entry name" value="Maleyloyr_isom"/>
</dbReference>
<comment type="caution">
    <text evidence="2">The sequence shown here is derived from an EMBL/GenBank/DDBJ whole genome shotgun (WGS) entry which is preliminary data.</text>
</comment>
<keyword evidence="3" id="KW-1185">Reference proteome</keyword>
<dbReference type="Gene3D" id="1.20.120.450">
    <property type="entry name" value="dinb family like domain"/>
    <property type="match status" value="1"/>
</dbReference>